<gene>
    <name evidence="2" type="ORF">GCM10007423_55320</name>
</gene>
<keyword evidence="3" id="KW-1185">Reference proteome</keyword>
<accession>A0ABQ1Z8U0</accession>
<sequence length="233" mass="25976">MKILKGVIIILLLNATFTHAQYASSVAGGVDVGLGLGSNSWAPSVMYHEEVGPQKLPWLRLGLGFRAWGYYAGRTNLDTKRVAGIEDYLEYRDVSINGISFLAGVNVSFWKLDIGANTDLLGLTFGSKRHGYYEKNIPTNGTGKPYYNQWLASRPTVFNALPLALRRNSGQSEAFVRFKASRRVGVKVGYTYGRVTYTTRKIDDFNVYLDNNQRHVSKVYGIPYIALAFAVED</sequence>
<comment type="caution">
    <text evidence="2">The sequence shown here is derived from an EMBL/GenBank/DDBJ whole genome shotgun (WGS) entry which is preliminary data.</text>
</comment>
<dbReference type="RefSeq" id="WP_188938555.1">
    <property type="nucleotide sequence ID" value="NZ_BMIA01000005.1"/>
</dbReference>
<proteinExistence type="predicted"/>
<dbReference type="Proteomes" id="UP000600214">
    <property type="component" value="Unassembled WGS sequence"/>
</dbReference>
<evidence type="ECO:0000313" key="2">
    <source>
        <dbReference type="EMBL" id="GGH51693.1"/>
    </source>
</evidence>
<feature type="signal peptide" evidence="1">
    <location>
        <begin position="1"/>
        <end position="20"/>
    </location>
</feature>
<keyword evidence="1" id="KW-0732">Signal</keyword>
<evidence type="ECO:0000313" key="3">
    <source>
        <dbReference type="Proteomes" id="UP000600214"/>
    </source>
</evidence>
<name>A0ABQ1Z8U0_9BACT</name>
<evidence type="ECO:0008006" key="4">
    <source>
        <dbReference type="Google" id="ProtNLM"/>
    </source>
</evidence>
<dbReference type="EMBL" id="BMIA01000005">
    <property type="protein sequence ID" value="GGH51693.1"/>
    <property type="molecule type" value="Genomic_DNA"/>
</dbReference>
<organism evidence="2 3">
    <name type="scientific">Dyadobacter endophyticus</name>
    <dbReference type="NCBI Taxonomy" id="1749036"/>
    <lineage>
        <taxon>Bacteria</taxon>
        <taxon>Pseudomonadati</taxon>
        <taxon>Bacteroidota</taxon>
        <taxon>Cytophagia</taxon>
        <taxon>Cytophagales</taxon>
        <taxon>Spirosomataceae</taxon>
        <taxon>Dyadobacter</taxon>
    </lineage>
</organism>
<feature type="chain" id="PRO_5045669036" description="Outer membrane protein beta-barrel domain-containing protein" evidence="1">
    <location>
        <begin position="21"/>
        <end position="233"/>
    </location>
</feature>
<reference evidence="3" key="1">
    <citation type="journal article" date="2019" name="Int. J. Syst. Evol. Microbiol.">
        <title>The Global Catalogue of Microorganisms (GCM) 10K type strain sequencing project: providing services to taxonomists for standard genome sequencing and annotation.</title>
        <authorList>
            <consortium name="The Broad Institute Genomics Platform"/>
            <consortium name="The Broad Institute Genome Sequencing Center for Infectious Disease"/>
            <person name="Wu L."/>
            <person name="Ma J."/>
        </authorList>
    </citation>
    <scope>NUCLEOTIDE SEQUENCE [LARGE SCALE GENOMIC DNA]</scope>
    <source>
        <strain evidence="3">CGMCC 1.15288</strain>
    </source>
</reference>
<evidence type="ECO:0000256" key="1">
    <source>
        <dbReference type="SAM" id="SignalP"/>
    </source>
</evidence>
<protein>
    <recommendedName>
        <fullName evidence="4">Outer membrane protein beta-barrel domain-containing protein</fullName>
    </recommendedName>
</protein>